<proteinExistence type="predicted"/>
<organism evidence="1 2">
    <name type="scientific">Colletotrichum truncatum</name>
    <name type="common">Anthracnose fungus</name>
    <name type="synonym">Colletotrichum capsici</name>
    <dbReference type="NCBI Taxonomy" id="5467"/>
    <lineage>
        <taxon>Eukaryota</taxon>
        <taxon>Fungi</taxon>
        <taxon>Dikarya</taxon>
        <taxon>Ascomycota</taxon>
        <taxon>Pezizomycotina</taxon>
        <taxon>Sordariomycetes</taxon>
        <taxon>Hypocreomycetidae</taxon>
        <taxon>Glomerellales</taxon>
        <taxon>Glomerellaceae</taxon>
        <taxon>Colletotrichum</taxon>
        <taxon>Colletotrichum truncatum species complex</taxon>
    </lineage>
</organism>
<comment type="caution">
    <text evidence="1">The sequence shown here is derived from an EMBL/GenBank/DDBJ whole genome shotgun (WGS) entry which is preliminary data.</text>
</comment>
<evidence type="ECO:0000313" key="2">
    <source>
        <dbReference type="Proteomes" id="UP000805649"/>
    </source>
</evidence>
<name>A0ACC3YRV1_COLTU</name>
<sequence>MHLTAIIALLIPLSIAAPTPKDNKLLPQLSGPNYKSRIGVDTVDPSKLRVDPVRIDLHTREPAMDHDALRPSPYSEAASDLKIDTRDVSAIVELADKARNKQVGGLGPKFIPRWRKTYDAGYDWLNSA</sequence>
<evidence type="ECO:0000313" key="1">
    <source>
        <dbReference type="EMBL" id="KAL0934620.1"/>
    </source>
</evidence>
<reference evidence="1 2" key="1">
    <citation type="journal article" date="2020" name="Phytopathology">
        <title>Genome Sequence Resources of Colletotrichum truncatum, C. plurivorum, C. musicola, and C. sojae: Four Species Pathogenic to Soybean (Glycine max).</title>
        <authorList>
            <person name="Rogerio F."/>
            <person name="Boufleur T.R."/>
            <person name="Ciampi-Guillardi M."/>
            <person name="Sukno S.A."/>
            <person name="Thon M.R."/>
            <person name="Massola Junior N.S."/>
            <person name="Baroncelli R."/>
        </authorList>
    </citation>
    <scope>NUCLEOTIDE SEQUENCE [LARGE SCALE GENOMIC DNA]</scope>
    <source>
        <strain evidence="1 2">CMES1059</strain>
    </source>
</reference>
<gene>
    <name evidence="1" type="ORF">CTRU02_211419</name>
</gene>
<keyword evidence="2" id="KW-1185">Reference proteome</keyword>
<accession>A0ACC3YRV1</accession>
<dbReference type="Proteomes" id="UP000805649">
    <property type="component" value="Unassembled WGS sequence"/>
</dbReference>
<protein>
    <submittedName>
        <fullName evidence="1">Uncharacterized protein</fullName>
    </submittedName>
</protein>
<dbReference type="EMBL" id="VUJX02000007">
    <property type="protein sequence ID" value="KAL0934620.1"/>
    <property type="molecule type" value="Genomic_DNA"/>
</dbReference>